<dbReference type="InterPro" id="IPR050599">
    <property type="entry name" value="VDCC_alpha-1_subunit"/>
</dbReference>
<dbReference type="Gene3D" id="1.10.238.10">
    <property type="entry name" value="EF-hand"/>
    <property type="match status" value="1"/>
</dbReference>
<evidence type="ECO:0000256" key="12">
    <source>
        <dbReference type="ARBA" id="ARBA00023303"/>
    </source>
</evidence>
<evidence type="ECO:0000256" key="1">
    <source>
        <dbReference type="ARBA" id="ARBA00004141"/>
    </source>
</evidence>
<dbReference type="GO" id="GO:0008331">
    <property type="term" value="F:high voltage-gated calcium channel activity"/>
    <property type="evidence" value="ECO:0007669"/>
    <property type="project" value="TreeGrafter"/>
</dbReference>
<evidence type="ECO:0000256" key="11">
    <source>
        <dbReference type="ARBA" id="ARBA00023180"/>
    </source>
</evidence>
<dbReference type="AlphaFoldDB" id="A0A0S4JPL3"/>
<keyword evidence="17" id="KW-1185">Reference proteome</keyword>
<gene>
    <name evidence="16" type="ORF">BSAL_35400</name>
</gene>
<evidence type="ECO:0000256" key="14">
    <source>
        <dbReference type="SAM" id="Phobius"/>
    </source>
</evidence>
<dbReference type="InterPro" id="IPR027359">
    <property type="entry name" value="Volt_channel_dom_sf"/>
</dbReference>
<dbReference type="SUPFAM" id="SSF81324">
    <property type="entry name" value="Voltage-gated potassium channels"/>
    <property type="match status" value="1"/>
</dbReference>
<evidence type="ECO:0000256" key="7">
    <source>
        <dbReference type="ARBA" id="ARBA00022882"/>
    </source>
</evidence>
<feature type="transmembrane region" description="Helical" evidence="14">
    <location>
        <begin position="153"/>
        <end position="181"/>
    </location>
</feature>
<dbReference type="Proteomes" id="UP000051952">
    <property type="component" value="Unassembled WGS sequence"/>
</dbReference>
<dbReference type="PANTHER" id="PTHR45628">
    <property type="entry name" value="VOLTAGE-DEPENDENT CALCIUM CHANNEL TYPE A SUBUNIT ALPHA-1"/>
    <property type="match status" value="1"/>
</dbReference>
<dbReference type="OrthoDB" id="431720at2759"/>
<sequence length="777" mass="86738">MLNHVAVIDYDGVITVQDVARSRFNAVRGLFRYICRHPLFDVFIYCCVFVNFLVMAVEEYPQSDSMEVFGSVTNIFFTSIFSLEVILRLIAESPRRYMAWFRNRFDLLVVFLSLLSLLFELIFANATFVSFFRSMRALRLLRLLRKSRRLQAVLRKFLMAMYSLTNIGGILFLVLFCYGLIGMKLFGRLVYDGTIDHNANFQNIFSAFLLMLRVATGGNWGDILYSCTQSEAQGYCLDRLGDCGINIVGQIFFLTFVVLATFVLLNVFVAVILDVFTSMTGEIDILSAWDASQFMKLWFHFDPERTYRMESRFLLTLLRHIPASCVLGMGNVPVRRRLQHELVFVESLMLEEHDGKVELQDLIHALCDRAFRKVRGNMNEETAGVGGGGGGGDDDEAGKLDPLPIERARHLKQKMDRHFRRKKRDRYKPTQCETFPVVHRVAAQIITAYWERYCDVVLPHKMQVQKAAKARQNFDSHQISEMARSVASSSFGAQQQPVGGGAGGSSSQNVFPSAGNNNNSFASAANTSRRGLERGSSDAASATDSTGGGRLRSPERKATQRSSNTNATLNNNSLVHPPSNSDAQAPLSVFDGLVDYKKRSAASSSSPHSASSSLAYRSIAPPTTGVLSTFRVLENSLSRGDRNGQHQERSVVDVLLEELDERRTALSSPFRPGQFASGGASKQTGGSIGDRLKVMSQRPDVRVWSEGETMAIANSFAAHQQALLRLSESVQFGRIAEEEDGRMRICAEESELRSLLAWRRIHDMQNVAAGGWSTPAR</sequence>
<organism evidence="16 17">
    <name type="scientific">Bodo saltans</name>
    <name type="common">Flagellated protozoan</name>
    <dbReference type="NCBI Taxonomy" id="75058"/>
    <lineage>
        <taxon>Eukaryota</taxon>
        <taxon>Discoba</taxon>
        <taxon>Euglenozoa</taxon>
        <taxon>Kinetoplastea</taxon>
        <taxon>Metakinetoplastina</taxon>
        <taxon>Eubodonida</taxon>
        <taxon>Bodonidae</taxon>
        <taxon>Bodo</taxon>
    </lineage>
</organism>
<feature type="region of interest" description="Disordered" evidence="13">
    <location>
        <begin position="379"/>
        <end position="400"/>
    </location>
</feature>
<evidence type="ECO:0000259" key="15">
    <source>
        <dbReference type="Pfam" id="PF00520"/>
    </source>
</evidence>
<evidence type="ECO:0000256" key="4">
    <source>
        <dbReference type="ARBA" id="ARBA00022673"/>
    </source>
</evidence>
<accession>A0A0S4JPL3</accession>
<keyword evidence="3" id="KW-0109">Calcium transport</keyword>
<keyword evidence="6" id="KW-0106">Calcium</keyword>
<dbReference type="Pfam" id="PF00520">
    <property type="entry name" value="Ion_trans"/>
    <property type="match status" value="1"/>
</dbReference>
<dbReference type="InterPro" id="IPR005821">
    <property type="entry name" value="Ion_trans_dom"/>
</dbReference>
<evidence type="ECO:0000256" key="5">
    <source>
        <dbReference type="ARBA" id="ARBA00022692"/>
    </source>
</evidence>
<reference evidence="17" key="1">
    <citation type="submission" date="2015-09" db="EMBL/GenBank/DDBJ databases">
        <authorList>
            <consortium name="Pathogen Informatics"/>
        </authorList>
    </citation>
    <scope>NUCLEOTIDE SEQUENCE [LARGE SCALE GENOMIC DNA]</scope>
    <source>
        <strain evidence="17">Lake Konstanz</strain>
    </source>
</reference>
<proteinExistence type="predicted"/>
<feature type="transmembrane region" description="Helical" evidence="14">
    <location>
        <begin position="107"/>
        <end position="132"/>
    </location>
</feature>
<protein>
    <submittedName>
        <fullName evidence="16">Voltage-gated calcium channel l-type, putative</fullName>
    </submittedName>
</protein>
<dbReference type="Gene3D" id="1.10.287.70">
    <property type="match status" value="1"/>
</dbReference>
<keyword evidence="11" id="KW-0325">Glycoprotein</keyword>
<evidence type="ECO:0000256" key="13">
    <source>
        <dbReference type="SAM" id="MobiDB-lite"/>
    </source>
</evidence>
<name>A0A0S4JPL3_BODSA</name>
<feature type="domain" description="Ion transport" evidence="15">
    <location>
        <begin position="37"/>
        <end position="280"/>
    </location>
</feature>
<evidence type="ECO:0000313" key="17">
    <source>
        <dbReference type="Proteomes" id="UP000051952"/>
    </source>
</evidence>
<keyword evidence="4" id="KW-0107">Calcium channel</keyword>
<keyword evidence="2" id="KW-0813">Transport</keyword>
<evidence type="ECO:0000256" key="8">
    <source>
        <dbReference type="ARBA" id="ARBA00022989"/>
    </source>
</evidence>
<feature type="compositionally biased region" description="Low complexity" evidence="13">
    <location>
        <begin position="505"/>
        <end position="528"/>
    </location>
</feature>
<dbReference type="PANTHER" id="PTHR45628:SF7">
    <property type="entry name" value="VOLTAGE-DEPENDENT CALCIUM CHANNEL TYPE A SUBUNIT ALPHA-1"/>
    <property type="match status" value="1"/>
</dbReference>
<feature type="transmembrane region" description="Helical" evidence="14">
    <location>
        <begin position="247"/>
        <end position="273"/>
    </location>
</feature>
<keyword evidence="8 14" id="KW-1133">Transmembrane helix</keyword>
<feature type="transmembrane region" description="Helical" evidence="14">
    <location>
        <begin position="68"/>
        <end position="87"/>
    </location>
</feature>
<feature type="transmembrane region" description="Helical" evidence="14">
    <location>
        <begin position="38"/>
        <end position="56"/>
    </location>
</feature>
<dbReference type="Gene3D" id="1.20.120.350">
    <property type="entry name" value="Voltage-gated potassium channels. Chain C"/>
    <property type="match status" value="1"/>
</dbReference>
<keyword evidence="12" id="KW-0407">Ion channel</keyword>
<evidence type="ECO:0000256" key="6">
    <source>
        <dbReference type="ARBA" id="ARBA00022837"/>
    </source>
</evidence>
<feature type="compositionally biased region" description="Low complexity" evidence="13">
    <location>
        <begin position="562"/>
        <end position="574"/>
    </location>
</feature>
<dbReference type="VEuPathDB" id="TriTrypDB:BSAL_35400"/>
<evidence type="ECO:0000256" key="9">
    <source>
        <dbReference type="ARBA" id="ARBA00023065"/>
    </source>
</evidence>
<comment type="subcellular location">
    <subcellularLocation>
        <location evidence="1">Membrane</location>
        <topology evidence="1">Multi-pass membrane protein</topology>
    </subcellularLocation>
</comment>
<keyword evidence="10 14" id="KW-0472">Membrane</keyword>
<evidence type="ECO:0000256" key="3">
    <source>
        <dbReference type="ARBA" id="ARBA00022568"/>
    </source>
</evidence>
<evidence type="ECO:0000256" key="10">
    <source>
        <dbReference type="ARBA" id="ARBA00023136"/>
    </source>
</evidence>
<keyword evidence="7" id="KW-0851">Voltage-gated channel</keyword>
<dbReference type="OMA" id="SHQISEM"/>
<keyword evidence="9" id="KW-0406">Ion transport</keyword>
<feature type="region of interest" description="Disordered" evidence="13">
    <location>
        <begin position="485"/>
        <end position="583"/>
    </location>
</feature>
<evidence type="ECO:0000313" key="16">
    <source>
        <dbReference type="EMBL" id="CUG92068.1"/>
    </source>
</evidence>
<evidence type="ECO:0000256" key="2">
    <source>
        <dbReference type="ARBA" id="ARBA00022448"/>
    </source>
</evidence>
<feature type="region of interest" description="Disordered" evidence="13">
    <location>
        <begin position="668"/>
        <end position="688"/>
    </location>
</feature>
<dbReference type="GO" id="GO:0005891">
    <property type="term" value="C:voltage-gated calcium channel complex"/>
    <property type="evidence" value="ECO:0007669"/>
    <property type="project" value="TreeGrafter"/>
</dbReference>
<keyword evidence="5 14" id="KW-0812">Transmembrane</keyword>
<dbReference type="EMBL" id="CYKH01001999">
    <property type="protein sequence ID" value="CUG92068.1"/>
    <property type="molecule type" value="Genomic_DNA"/>
</dbReference>
<dbReference type="GO" id="GO:0098703">
    <property type="term" value="P:calcium ion import across plasma membrane"/>
    <property type="evidence" value="ECO:0007669"/>
    <property type="project" value="TreeGrafter"/>
</dbReference>